<feature type="compositionally biased region" description="Basic and acidic residues" evidence="1">
    <location>
        <begin position="145"/>
        <end position="174"/>
    </location>
</feature>
<evidence type="ECO:0000256" key="2">
    <source>
        <dbReference type="SAM" id="Phobius"/>
    </source>
</evidence>
<sequence>MSFFEGDTRKGEQPAPPPRALTPVEIGVIIGTITVFVGVVGTLFYYRTRRAKKRRGENGERVDDGDDVDDDDEEHRVQGPGHSKNDDASSRGEDERRVTRPSPPPPPPPRTLPPRKKRIWDPYEGPKIEEADGNSPAPPSLCCCQKEHDKHADEVKVERGESHEMRQGMKLEYR</sequence>
<dbReference type="OrthoDB" id="4842530at2759"/>
<dbReference type="AlphaFoldDB" id="A0A1B7Y8Z9"/>
<evidence type="ECO:0000313" key="3">
    <source>
        <dbReference type="EMBL" id="OBR08405.1"/>
    </source>
</evidence>
<feature type="compositionally biased region" description="Basic and acidic residues" evidence="1">
    <location>
        <begin position="1"/>
        <end position="12"/>
    </location>
</feature>
<feature type="transmembrane region" description="Helical" evidence="2">
    <location>
        <begin position="26"/>
        <end position="46"/>
    </location>
</feature>
<gene>
    <name evidence="3" type="ORF">CH63R_07170</name>
</gene>
<feature type="compositionally biased region" description="Acidic residues" evidence="1">
    <location>
        <begin position="63"/>
        <end position="73"/>
    </location>
</feature>
<keyword evidence="2" id="KW-1133">Transmembrane helix</keyword>
<keyword evidence="4" id="KW-1185">Reference proteome</keyword>
<reference evidence="4" key="1">
    <citation type="journal article" date="2017" name="BMC Genomics">
        <title>Gapless genome assembly of Colletotrichum higginsianum reveals chromosome structure and association of transposable elements with secondary metabolite gene clusters.</title>
        <authorList>
            <person name="Dallery J.-F."/>
            <person name="Lapalu N."/>
            <person name="Zampounis A."/>
            <person name="Pigne S."/>
            <person name="Luyten I."/>
            <person name="Amselem J."/>
            <person name="Wittenberg A.H.J."/>
            <person name="Zhou S."/>
            <person name="de Queiroz M.V."/>
            <person name="Robin G.P."/>
            <person name="Auger A."/>
            <person name="Hainaut M."/>
            <person name="Henrissat B."/>
            <person name="Kim K.-T."/>
            <person name="Lee Y.-H."/>
            <person name="Lespinet O."/>
            <person name="Schwartz D.C."/>
            <person name="Thon M.R."/>
            <person name="O'Connell R.J."/>
        </authorList>
    </citation>
    <scope>NUCLEOTIDE SEQUENCE [LARGE SCALE GENOMIC DNA]</scope>
    <source>
        <strain evidence="4">IMI 349063</strain>
    </source>
</reference>
<comment type="caution">
    <text evidence="3">The sequence shown here is derived from an EMBL/GenBank/DDBJ whole genome shotgun (WGS) entry which is preliminary data.</text>
</comment>
<dbReference type="Proteomes" id="UP000092177">
    <property type="component" value="Chromosome 5"/>
</dbReference>
<feature type="compositionally biased region" description="Pro residues" evidence="1">
    <location>
        <begin position="101"/>
        <end position="112"/>
    </location>
</feature>
<feature type="compositionally biased region" description="Basic and acidic residues" evidence="1">
    <location>
        <begin position="83"/>
        <end position="98"/>
    </location>
</feature>
<dbReference type="VEuPathDB" id="FungiDB:CH63R_07170"/>
<dbReference type="GeneID" id="28866252"/>
<organism evidence="3 4">
    <name type="scientific">Colletotrichum higginsianum (strain IMI 349063)</name>
    <name type="common">Crucifer anthracnose fungus</name>
    <dbReference type="NCBI Taxonomy" id="759273"/>
    <lineage>
        <taxon>Eukaryota</taxon>
        <taxon>Fungi</taxon>
        <taxon>Dikarya</taxon>
        <taxon>Ascomycota</taxon>
        <taxon>Pezizomycotina</taxon>
        <taxon>Sordariomycetes</taxon>
        <taxon>Hypocreomycetidae</taxon>
        <taxon>Glomerellales</taxon>
        <taxon>Glomerellaceae</taxon>
        <taxon>Colletotrichum</taxon>
        <taxon>Colletotrichum destructivum species complex</taxon>
    </lineage>
</organism>
<feature type="compositionally biased region" description="Basic and acidic residues" evidence="1">
    <location>
        <begin position="119"/>
        <end position="130"/>
    </location>
</feature>
<keyword evidence="2" id="KW-0812">Transmembrane</keyword>
<name>A0A1B7Y8Z9_COLHI</name>
<evidence type="ECO:0000256" key="1">
    <source>
        <dbReference type="SAM" id="MobiDB-lite"/>
    </source>
</evidence>
<dbReference type="KEGG" id="chig:CH63R_07170"/>
<feature type="region of interest" description="Disordered" evidence="1">
    <location>
        <begin position="1"/>
        <end position="20"/>
    </location>
</feature>
<keyword evidence="2" id="KW-0472">Membrane</keyword>
<proteinExistence type="predicted"/>
<protein>
    <submittedName>
        <fullName evidence="3">Uncharacterized protein</fullName>
    </submittedName>
</protein>
<feature type="region of interest" description="Disordered" evidence="1">
    <location>
        <begin position="52"/>
        <end position="174"/>
    </location>
</feature>
<dbReference type="RefSeq" id="XP_018156923.1">
    <property type="nucleotide sequence ID" value="XM_018302145.1"/>
</dbReference>
<dbReference type="EMBL" id="LTAN01000005">
    <property type="protein sequence ID" value="OBR08405.1"/>
    <property type="molecule type" value="Genomic_DNA"/>
</dbReference>
<accession>A0A1B7Y8Z9</accession>
<evidence type="ECO:0000313" key="4">
    <source>
        <dbReference type="Proteomes" id="UP000092177"/>
    </source>
</evidence>